<name>A0A8S5R8M2_9VIRU</name>
<evidence type="ECO:0000256" key="2">
    <source>
        <dbReference type="ARBA" id="ARBA00010646"/>
    </source>
</evidence>
<evidence type="ECO:0000259" key="4">
    <source>
        <dbReference type="SMART" id="SM00257"/>
    </source>
</evidence>
<dbReference type="InterPro" id="IPR002053">
    <property type="entry name" value="Glyco_hydro_25"/>
</dbReference>
<evidence type="ECO:0000256" key="3">
    <source>
        <dbReference type="ARBA" id="ARBA00012732"/>
    </source>
</evidence>
<dbReference type="Pfam" id="PF01183">
    <property type="entry name" value="Glyco_hydro_25"/>
    <property type="match status" value="1"/>
</dbReference>
<dbReference type="PROSITE" id="PS51904">
    <property type="entry name" value="GLYCOSYL_HYDROL_F25_2"/>
    <property type="match status" value="1"/>
</dbReference>
<dbReference type="Gene3D" id="3.10.350.10">
    <property type="entry name" value="LysM domain"/>
    <property type="match status" value="1"/>
</dbReference>
<dbReference type="InterPro" id="IPR017853">
    <property type="entry name" value="GH"/>
</dbReference>
<sequence>MLRNIIACVCASLMVFAPMASADMRGVDVSNWQCNIDTGTLDADFVVSGATWGVGGLTNMCLINGVNQAANYQLGRASASGKSIGVYHYAMGRDARAEADFFVDNVKGYVGRAVLALDWESQDNPQFGNGAWVDTWVRRVYERTHVWPVIYLQASALGQLSGYTREHCGVWVAQYASRAVTGYQERPWLYGAYGEAMRQYTSNGSVSGYGGRLDLNYFRGERWQWDAYATGDRKGGVHIESAAPSTSAPSQTVEGVSRCVVVASGDTLSGIAARTGLNPWTAWTGYVSGNPGVIYPGETVCYRGAAGARASAARTHTVAAGESLWSIFGAGWSRVASLNGLTNPSLIYPGQILKY</sequence>
<dbReference type="EMBL" id="BK015836">
    <property type="protein sequence ID" value="DAE27381.1"/>
    <property type="molecule type" value="Genomic_DNA"/>
</dbReference>
<reference evidence="5" key="1">
    <citation type="journal article" date="2021" name="Proc. Natl. Acad. Sci. U.S.A.">
        <title>A Catalog of Tens of Thousands of Viruses from Human Metagenomes Reveals Hidden Associations with Chronic Diseases.</title>
        <authorList>
            <person name="Tisza M.J."/>
            <person name="Buck C.B."/>
        </authorList>
    </citation>
    <scope>NUCLEOTIDE SEQUENCE</scope>
    <source>
        <strain evidence="5">CtfPt13</strain>
    </source>
</reference>
<dbReference type="SUPFAM" id="SSF54106">
    <property type="entry name" value="LysM domain"/>
    <property type="match status" value="1"/>
</dbReference>
<dbReference type="Pfam" id="PF01476">
    <property type="entry name" value="LysM"/>
    <property type="match status" value="2"/>
</dbReference>
<dbReference type="Gene3D" id="3.20.20.80">
    <property type="entry name" value="Glycosidases"/>
    <property type="match status" value="1"/>
</dbReference>
<evidence type="ECO:0000313" key="5">
    <source>
        <dbReference type="EMBL" id="DAE27381.1"/>
    </source>
</evidence>
<protein>
    <recommendedName>
        <fullName evidence="3">lysozyme</fullName>
        <ecNumber evidence="3">3.2.1.17</ecNumber>
    </recommendedName>
</protein>
<dbReference type="SMART" id="SM00257">
    <property type="entry name" value="LysM"/>
    <property type="match status" value="2"/>
</dbReference>
<dbReference type="GO" id="GO:0003796">
    <property type="term" value="F:lysozyme activity"/>
    <property type="evidence" value="ECO:0007669"/>
    <property type="project" value="UniProtKB-EC"/>
</dbReference>
<comment type="catalytic activity">
    <reaction evidence="1">
        <text>Hydrolysis of (1-&gt;4)-beta-linkages between N-acetylmuramic acid and N-acetyl-D-glucosamine residues in a peptidoglycan and between N-acetyl-D-glucosamine residues in chitodextrins.</text>
        <dbReference type="EC" id="3.2.1.17"/>
    </reaction>
</comment>
<dbReference type="InterPro" id="IPR036779">
    <property type="entry name" value="LysM_dom_sf"/>
</dbReference>
<dbReference type="GO" id="GO:0009253">
    <property type="term" value="P:peptidoglycan catabolic process"/>
    <property type="evidence" value="ECO:0007669"/>
    <property type="project" value="InterPro"/>
</dbReference>
<dbReference type="EC" id="3.2.1.17" evidence="3"/>
<comment type="similarity">
    <text evidence="2">Belongs to the glycosyl hydrolase 25 family.</text>
</comment>
<dbReference type="GO" id="GO:0016052">
    <property type="term" value="P:carbohydrate catabolic process"/>
    <property type="evidence" value="ECO:0007669"/>
    <property type="project" value="TreeGrafter"/>
</dbReference>
<dbReference type="PANTHER" id="PTHR34135:SF2">
    <property type="entry name" value="LYSOZYME"/>
    <property type="match status" value="1"/>
</dbReference>
<dbReference type="SUPFAM" id="SSF51445">
    <property type="entry name" value="(Trans)glycosidases"/>
    <property type="match status" value="1"/>
</dbReference>
<dbReference type="GO" id="GO:0016998">
    <property type="term" value="P:cell wall macromolecule catabolic process"/>
    <property type="evidence" value="ECO:0007669"/>
    <property type="project" value="InterPro"/>
</dbReference>
<dbReference type="PANTHER" id="PTHR34135">
    <property type="entry name" value="LYSOZYME"/>
    <property type="match status" value="1"/>
</dbReference>
<feature type="domain" description="LysM" evidence="4">
    <location>
        <begin position="259"/>
        <end position="303"/>
    </location>
</feature>
<dbReference type="InterPro" id="IPR018392">
    <property type="entry name" value="LysM"/>
</dbReference>
<organism evidence="5">
    <name type="scientific">virus sp. ctfPt13</name>
    <dbReference type="NCBI Taxonomy" id="2826811"/>
    <lineage>
        <taxon>Viruses</taxon>
    </lineage>
</organism>
<evidence type="ECO:0000256" key="1">
    <source>
        <dbReference type="ARBA" id="ARBA00000632"/>
    </source>
</evidence>
<accession>A0A8S5R8M2</accession>
<feature type="domain" description="LysM" evidence="4">
    <location>
        <begin position="315"/>
        <end position="354"/>
    </location>
</feature>
<dbReference type="CDD" id="cd00118">
    <property type="entry name" value="LysM"/>
    <property type="match status" value="1"/>
</dbReference>
<proteinExistence type="inferred from homology"/>